<keyword evidence="8 12" id="KW-0472">Membrane</keyword>
<dbReference type="SMART" id="SM00563">
    <property type="entry name" value="PlsC"/>
    <property type="match status" value="1"/>
</dbReference>
<keyword evidence="5 12" id="KW-0812">Transmembrane</keyword>
<dbReference type="Pfam" id="PF23270">
    <property type="entry name" value="HAD_RAM2_N"/>
    <property type="match status" value="1"/>
</dbReference>
<name>A0ABM0XJ84_CAMSA</name>
<dbReference type="GeneID" id="104764883"/>
<evidence type="ECO:0000259" key="13">
    <source>
        <dbReference type="SMART" id="SM00563"/>
    </source>
</evidence>
<dbReference type="SUPFAM" id="SSF69593">
    <property type="entry name" value="Glycerol-3-phosphate (1)-acyltransferase"/>
    <property type="match status" value="1"/>
</dbReference>
<dbReference type="RefSeq" id="XP_010486784.1">
    <property type="nucleotide sequence ID" value="XM_010488482.2"/>
</dbReference>
<evidence type="ECO:0000256" key="2">
    <source>
        <dbReference type="ARBA" id="ARBA00007937"/>
    </source>
</evidence>
<gene>
    <name evidence="15" type="primary">LOC104764883</name>
</gene>
<dbReference type="Pfam" id="PF01553">
    <property type="entry name" value="Acyltransferase"/>
    <property type="match status" value="1"/>
</dbReference>
<keyword evidence="11" id="KW-0012">Acyltransferase</keyword>
<keyword evidence="7" id="KW-0443">Lipid metabolism</keyword>
<organism evidence="14 15">
    <name type="scientific">Camelina sativa</name>
    <name type="common">False flax</name>
    <name type="synonym">Myagrum sativum</name>
    <dbReference type="NCBI Taxonomy" id="90675"/>
    <lineage>
        <taxon>Eukaryota</taxon>
        <taxon>Viridiplantae</taxon>
        <taxon>Streptophyta</taxon>
        <taxon>Embryophyta</taxon>
        <taxon>Tracheophyta</taxon>
        <taxon>Spermatophyta</taxon>
        <taxon>Magnoliopsida</taxon>
        <taxon>eudicotyledons</taxon>
        <taxon>Gunneridae</taxon>
        <taxon>Pentapetalae</taxon>
        <taxon>rosids</taxon>
        <taxon>malvids</taxon>
        <taxon>Brassicales</taxon>
        <taxon>Brassicaceae</taxon>
        <taxon>Camelineae</taxon>
        <taxon>Camelina</taxon>
    </lineage>
</organism>
<comment type="subcellular location">
    <subcellularLocation>
        <location evidence="1">Membrane</location>
        <topology evidence="1">Multi-pass membrane protein</topology>
    </subcellularLocation>
</comment>
<evidence type="ECO:0000256" key="6">
    <source>
        <dbReference type="ARBA" id="ARBA00022989"/>
    </source>
</evidence>
<keyword evidence="9" id="KW-0594">Phospholipid biosynthesis</keyword>
<keyword evidence="10" id="KW-1208">Phospholipid metabolism</keyword>
<keyword evidence="6 12" id="KW-1133">Transmembrane helix</keyword>
<evidence type="ECO:0000313" key="15">
    <source>
        <dbReference type="RefSeq" id="XP_010486784.1"/>
    </source>
</evidence>
<evidence type="ECO:0000313" key="14">
    <source>
        <dbReference type="Proteomes" id="UP000694864"/>
    </source>
</evidence>
<evidence type="ECO:0000256" key="12">
    <source>
        <dbReference type="SAM" id="Phobius"/>
    </source>
</evidence>
<evidence type="ECO:0000256" key="11">
    <source>
        <dbReference type="ARBA" id="ARBA00023315"/>
    </source>
</evidence>
<feature type="domain" description="Phospholipid/glycerol acyltransferase" evidence="13">
    <location>
        <begin position="291"/>
        <end position="392"/>
    </location>
</feature>
<dbReference type="PANTHER" id="PTHR15486:SF80">
    <property type="entry name" value="GLYCEROL-3-PHOSPHATE ACYLTRANSFERASE 5-RELATED"/>
    <property type="match status" value="1"/>
</dbReference>
<sequence length="504" mass="56922">MVMNRSSTTPYSVVSEFEGTLLKNKDSFSYFMLLAFDSSGLIRFTFLLFLCPVIKLLDVFGYNDVSLKLMIFIATVGLSEGEIEAVARTVLPKFYMDDVSMDTWTVFSSCKKRVVVTRMPRVMVERFAKEYLKADKVIGTELIVNTFGYVTGFIRETDIDQSTLKRVAELFIDRRPHLGLGRASVTASTTFLSLCEIRAPVPEKIVNYHNQQLELQPVIFHDGRLVKRPTPATALLILLWIPFGIVLAPIRILAGSVLPLWIRSYALRILGCQVIVKGKPPQPRGPGNSGVLFVCNHRTLMDPVVISTVLGRSVMAVVYSLSRFCNLFSPIPIVRIQRIRDVDAKTIKLELSKGDLVICPEGTTCRQPFLLRFSALFSELTDMIVPVAVNCRVGFFHANTVRGWRCMDMIFFLMNPRPGYEVTFLNKLPMEDTCLSGKRSPYDVANHVQKILADTLGFECTSLTRKDKYKVLTGKDGTVSYVSFQDQAKKIIKTYNPFSYWIKC</sequence>
<evidence type="ECO:0000256" key="5">
    <source>
        <dbReference type="ARBA" id="ARBA00022692"/>
    </source>
</evidence>
<dbReference type="PANTHER" id="PTHR15486">
    <property type="entry name" value="ANCIENT UBIQUITOUS PROTEIN"/>
    <property type="match status" value="1"/>
</dbReference>
<keyword evidence="4" id="KW-0808">Transferase</keyword>
<comment type="similarity">
    <text evidence="2">Belongs to the GPAT/DAPAT family.</text>
</comment>
<evidence type="ECO:0000256" key="9">
    <source>
        <dbReference type="ARBA" id="ARBA00023209"/>
    </source>
</evidence>
<evidence type="ECO:0000256" key="10">
    <source>
        <dbReference type="ARBA" id="ARBA00023264"/>
    </source>
</evidence>
<evidence type="ECO:0000256" key="7">
    <source>
        <dbReference type="ARBA" id="ARBA00023098"/>
    </source>
</evidence>
<keyword evidence="14" id="KW-1185">Reference proteome</keyword>
<dbReference type="InterPro" id="IPR002123">
    <property type="entry name" value="Plipid/glycerol_acylTrfase"/>
</dbReference>
<dbReference type="CDD" id="cd06551">
    <property type="entry name" value="LPLAT"/>
    <property type="match status" value="1"/>
</dbReference>
<evidence type="ECO:0000256" key="4">
    <source>
        <dbReference type="ARBA" id="ARBA00022679"/>
    </source>
</evidence>
<protein>
    <submittedName>
        <fullName evidence="15">Glycerol-3-phosphate acyltransferase 5-like</fullName>
    </submittedName>
</protein>
<accession>A0ABM0XJ84</accession>
<proteinExistence type="inferred from homology"/>
<evidence type="ECO:0000256" key="3">
    <source>
        <dbReference type="ARBA" id="ARBA00022516"/>
    </source>
</evidence>
<dbReference type="InterPro" id="IPR056462">
    <property type="entry name" value="HAD_RAM2/GPAT1-8"/>
</dbReference>
<feature type="transmembrane region" description="Helical" evidence="12">
    <location>
        <begin position="234"/>
        <end position="262"/>
    </location>
</feature>
<reference evidence="15" key="2">
    <citation type="submission" date="2025-08" db="UniProtKB">
        <authorList>
            <consortium name="RefSeq"/>
        </authorList>
    </citation>
    <scope>IDENTIFICATION</scope>
    <source>
        <tissue evidence="15">Leaf</tissue>
    </source>
</reference>
<evidence type="ECO:0000256" key="1">
    <source>
        <dbReference type="ARBA" id="ARBA00004141"/>
    </source>
</evidence>
<evidence type="ECO:0000256" key="8">
    <source>
        <dbReference type="ARBA" id="ARBA00023136"/>
    </source>
</evidence>
<reference evidence="14" key="1">
    <citation type="journal article" date="2014" name="Nat. Commun.">
        <title>The emerging biofuel crop Camelina sativa retains a highly undifferentiated hexaploid genome structure.</title>
        <authorList>
            <person name="Kagale S."/>
            <person name="Koh C."/>
            <person name="Nixon J."/>
            <person name="Bollina V."/>
            <person name="Clarke W.E."/>
            <person name="Tuteja R."/>
            <person name="Spillane C."/>
            <person name="Robinson S.J."/>
            <person name="Links M.G."/>
            <person name="Clarke C."/>
            <person name="Higgins E.E."/>
            <person name="Huebert T."/>
            <person name="Sharpe A.G."/>
            <person name="Parkin I.A."/>
        </authorList>
    </citation>
    <scope>NUCLEOTIDE SEQUENCE [LARGE SCALE GENOMIC DNA]</scope>
    <source>
        <strain evidence="14">cv. DH55</strain>
    </source>
</reference>
<keyword evidence="3" id="KW-0444">Lipid biosynthesis</keyword>
<dbReference type="Proteomes" id="UP000694864">
    <property type="component" value="Chromosome 19"/>
</dbReference>